<proteinExistence type="predicted"/>
<reference evidence="1 2" key="1">
    <citation type="submission" date="2016-06" db="EMBL/GenBank/DDBJ databases">
        <title>Adaptive Radiation by Waves of Gene Transfer Leads to Fine-Scale Resource Partitioning in Marine Microbes.</title>
        <authorList>
            <person name="Hehemann J.-H."/>
            <person name="Arevalo P."/>
            <person name="Datta M.S."/>
            <person name="Yu X."/>
            <person name="Corzett C."/>
            <person name="Henschel A."/>
            <person name="Preheim S.P."/>
            <person name="Timberlake S."/>
            <person name="Alm E.J."/>
            <person name="Polz M.F."/>
        </authorList>
    </citation>
    <scope>NUCLEOTIDE SEQUENCE [LARGE SCALE GENOMIC DNA]</scope>
    <source>
        <strain evidence="1 2">FF50</strain>
        <plasmid evidence="1 2">unnamed1</plasmid>
    </source>
</reference>
<organism evidence="1 2">
    <name type="scientific">Vibrio breoganii</name>
    <dbReference type="NCBI Taxonomy" id="553239"/>
    <lineage>
        <taxon>Bacteria</taxon>
        <taxon>Pseudomonadati</taxon>
        <taxon>Pseudomonadota</taxon>
        <taxon>Gammaproteobacteria</taxon>
        <taxon>Vibrionales</taxon>
        <taxon>Vibrionaceae</taxon>
        <taxon>Vibrio</taxon>
    </lineage>
</organism>
<dbReference type="RefSeq" id="WP_065211169.1">
    <property type="nucleotide sequence ID" value="NZ_CP016179.1"/>
</dbReference>
<dbReference type="EMBL" id="CP016179">
    <property type="protein sequence ID" value="ANO35407.1"/>
    <property type="molecule type" value="Genomic_DNA"/>
</dbReference>
<sequence>MNFDTMELATETQKAKGLKHAECVLPLCASRDLVFGETELKGGKLGFVTECNACGHQAFRGYELTSIGTFPQTCNTTKATIKSTFTECSNEAINTHLKELNQDLSPEAIDACHLHDLDQFNGKSQSKCLIRNSALTDCVPDIVREFLKQKGLNTNVVYKNHFFEHDNLVVTLRIDESEYKRSQAQFLIEINAQPINIKEAFHKVK</sequence>
<dbReference type="Proteomes" id="UP000092018">
    <property type="component" value="Plasmid unnamed1"/>
</dbReference>
<evidence type="ECO:0000313" key="2">
    <source>
        <dbReference type="Proteomes" id="UP000092018"/>
    </source>
</evidence>
<accession>A0AAN1CUC9</accession>
<keyword evidence="1" id="KW-0614">Plasmid</keyword>
<protein>
    <submittedName>
        <fullName evidence="1">Uncharacterized protein</fullName>
    </submittedName>
</protein>
<geneLocation type="plasmid" evidence="1 2">
    <name>unnamed1</name>
</geneLocation>
<gene>
    <name evidence="1" type="ORF">A6E01_19535</name>
</gene>
<dbReference type="KEGG" id="vbr:A6E01_19535"/>
<evidence type="ECO:0000313" key="1">
    <source>
        <dbReference type="EMBL" id="ANO35407.1"/>
    </source>
</evidence>
<dbReference type="AlphaFoldDB" id="A0AAN1CUC9"/>
<name>A0AAN1CUC9_9VIBR</name>